<dbReference type="Pfam" id="PF13181">
    <property type="entry name" value="TPR_8"/>
    <property type="match status" value="1"/>
</dbReference>
<dbReference type="STRING" id="121224.E0VHH7"/>
<dbReference type="EMBL" id="AAZO01002425">
    <property type="status" value="NOT_ANNOTATED_CDS"/>
    <property type="molecule type" value="Genomic_DNA"/>
</dbReference>
<keyword evidence="6" id="KW-1185">Reference proteome</keyword>
<evidence type="ECO:0000256" key="1">
    <source>
        <dbReference type="ARBA" id="ARBA00022737"/>
    </source>
</evidence>
<dbReference type="Gene3D" id="1.25.40.10">
    <property type="entry name" value="Tetratricopeptide repeat domain"/>
    <property type="match status" value="5"/>
</dbReference>
<dbReference type="GO" id="GO:0006401">
    <property type="term" value="P:RNA catabolic process"/>
    <property type="evidence" value="ECO:0007669"/>
    <property type="project" value="InterPro"/>
</dbReference>
<dbReference type="SUPFAM" id="SSF81901">
    <property type="entry name" value="HCP-like"/>
    <property type="match status" value="2"/>
</dbReference>
<dbReference type="SUPFAM" id="SSF48452">
    <property type="entry name" value="TPR-like"/>
    <property type="match status" value="3"/>
</dbReference>
<keyword evidence="1" id="KW-0677">Repeat</keyword>
<dbReference type="Proteomes" id="UP000009046">
    <property type="component" value="Unassembled WGS sequence"/>
</dbReference>
<dbReference type="KEGG" id="phu:Phum_PHUM210110"/>
<evidence type="ECO:0000256" key="3">
    <source>
        <dbReference type="PROSITE-ProRule" id="PRU00339"/>
    </source>
</evidence>
<proteinExistence type="predicted"/>
<evidence type="ECO:0000313" key="4">
    <source>
        <dbReference type="EMBL" id="EEB12833.1"/>
    </source>
</evidence>
<dbReference type="EnsemblMetazoa" id="PHUM210110-RA">
    <property type="protein sequence ID" value="PHUM210110-PA"/>
    <property type="gene ID" value="PHUM210110"/>
</dbReference>
<dbReference type="PANTHER" id="PTHR15704">
    <property type="entry name" value="SUPERKILLER 3 PROTEIN-RELATED"/>
    <property type="match status" value="1"/>
</dbReference>
<dbReference type="PROSITE" id="PS50005">
    <property type="entry name" value="TPR"/>
    <property type="match status" value="3"/>
</dbReference>
<accession>E0VHH7</accession>
<feature type="repeat" description="TPR" evidence="3">
    <location>
        <begin position="40"/>
        <end position="73"/>
    </location>
</feature>
<dbReference type="InterPro" id="IPR019734">
    <property type="entry name" value="TPR_rpt"/>
</dbReference>
<name>E0VHH7_PEDHC</name>
<dbReference type="HOGENOM" id="CLU_003788_1_0_1"/>
<evidence type="ECO:0000256" key="2">
    <source>
        <dbReference type="ARBA" id="ARBA00022803"/>
    </source>
</evidence>
<reference evidence="4" key="1">
    <citation type="submission" date="2007-04" db="EMBL/GenBank/DDBJ databases">
        <title>Annotation of Pediculus humanus corporis strain USDA.</title>
        <authorList>
            <person name="Kirkness E."/>
            <person name="Hannick L."/>
            <person name="Hass B."/>
            <person name="Bruggner R."/>
            <person name="Lawson D."/>
            <person name="Bidwell S."/>
            <person name="Joardar V."/>
            <person name="Caler E."/>
            <person name="Walenz B."/>
            <person name="Inman J."/>
            <person name="Schobel S."/>
            <person name="Galinsky K."/>
            <person name="Amedeo P."/>
            <person name="Strausberg R."/>
        </authorList>
    </citation>
    <scope>NUCLEOTIDE SEQUENCE</scope>
    <source>
        <strain evidence="4">USDA</strain>
    </source>
</reference>
<dbReference type="VEuPathDB" id="VectorBase:PHUM210110"/>
<dbReference type="EMBL" id="DS235170">
    <property type="protein sequence ID" value="EEB12833.1"/>
    <property type="molecule type" value="Genomic_DNA"/>
</dbReference>
<sequence length="1309" mass="150956">MNSKEIKIILKAAKENLDQKDYKSAIKNCKSILKEDGNNYMALVFYGAAIQETEQKSEAPKAYKKAVEILPDHNLAWRGLACYYEKYECKNNSKELIKVYEKLATLENEFTKFSDVIDKLQKLSILHCDTSSVDAIYNLISTADNEKKLLIYKFIINVLEENLTEEFKVRYENSLQYLLSVTPPLKDKNDIFKKYLKFLYKQNNYERIILEGNKILESHLNDAVLLEWICKAYTELPESVLKTNSPDICPKRAYDQLLTIIPDSYLGLFCKGLNELYHGDLIIANDELLNATKIKQDSGMIWFYLCTCQILLYHFENAEESALKALKCFNNNKKYKNMITDCEIKLLQSLCELNEKEKWLEAEKLGMKLLESNCDSLNVYQSFAIALIKLENYSKAEQYINKIKSHEEIVEYLNILMLKQQNKINDCKKRLEELNAKPHDNFIFWLELGKIYFSEKNEKLSLSCLLKAAKLNQWCYLNFLFLGHYYSSLLKDFEKARRCYQKAFQLNSTNVEVCRCLSDIYRTLGKEDLNLQLLSAATVINPKSKWAWLKLGLHYLSVNQAKEAIKSLQIAVRTTWECLGDAYFAQGAYTSAIKSYQKTLDLESNSIYPIFQIARIKHMIGSFSESVQEFRLINSKATDYIPALKGHSEACISLMKQYLSQHMNGLAQDICQEAVYYLIKCLELRKNLICIWKLLGDCCLLISNLPKKYCQLKISCWLMNDFKMEDKEILILDKVQILKLGCKCFCQAIAINGNFPNLWYDLAYAYNSMVKISKTEESRKQMRKLACSSIKKSIMLNGNCWESWNLYGIILSSKELENYYLAQHCFIKALTLNDTNAIAWTNLGALYLSLNDLQLANLAFTEAQKFDQDYVHCWVGQAIIAYRTGHHEAMDLFRHSTQLGFNSEGCLGYSAFVIRTLLNIKNKNDKDYVYSIKNMNAIPVSVDLLTWYTDRFTDNPWAFNMLGLLLERKQLYKGSADAFYKALELLGERNENNTSRLDKILLNYSRVLSNMNRYEEAIKHLKLIKIPTFANQCELAFAFFKAKLYEDSYSSYETTLEWFASDTEMKSHILVAMAAVVYLHQGHEDAKILLMQSCQLKPASVQGLFACCALGMLHSNLELSELALKELNAYRDDPNYLSHIALFKSYIYLFKGQKEKSIRAFYDVIHRHPVTPSVWLSLSLLMLHLHESCNKKSAARCAEVALATGRSSIDVSKVMSLVSLSNLLCGEGLKSLRSSQKAVHMFPDVTENWVVLLASVLSKSLQRESTKEIGWLKKMITYIRRKFASSKQMTQWLSNNNRKIDAMADKLVS</sequence>
<dbReference type="InParanoid" id="E0VHH7"/>
<dbReference type="InterPro" id="IPR011990">
    <property type="entry name" value="TPR-like_helical_dom_sf"/>
</dbReference>
<feature type="repeat" description="TPR" evidence="3">
    <location>
        <begin position="573"/>
        <end position="606"/>
    </location>
</feature>
<gene>
    <name evidence="5" type="primary">8237376</name>
    <name evidence="4" type="ORF">Phum_PHUM210110</name>
</gene>
<keyword evidence="2 3" id="KW-0802">TPR repeat</keyword>
<organism>
    <name type="scientific">Pediculus humanus subsp. corporis</name>
    <name type="common">Body louse</name>
    <dbReference type="NCBI Taxonomy" id="121224"/>
    <lineage>
        <taxon>Eukaryota</taxon>
        <taxon>Metazoa</taxon>
        <taxon>Ecdysozoa</taxon>
        <taxon>Arthropoda</taxon>
        <taxon>Hexapoda</taxon>
        <taxon>Insecta</taxon>
        <taxon>Pterygota</taxon>
        <taxon>Neoptera</taxon>
        <taxon>Paraneoptera</taxon>
        <taxon>Psocodea</taxon>
        <taxon>Troctomorpha</taxon>
        <taxon>Phthiraptera</taxon>
        <taxon>Anoplura</taxon>
        <taxon>Pediculidae</taxon>
        <taxon>Pediculus</taxon>
    </lineage>
</organism>
<feature type="repeat" description="TPR" evidence="3">
    <location>
        <begin position="837"/>
        <end position="870"/>
    </location>
</feature>
<dbReference type="CTD" id="8237376"/>
<reference evidence="5" key="3">
    <citation type="submission" date="2020-05" db="UniProtKB">
        <authorList>
            <consortium name="EnsemblMetazoa"/>
        </authorList>
    </citation>
    <scope>IDENTIFICATION</scope>
    <source>
        <strain evidence="5">USDA</strain>
    </source>
</reference>
<dbReference type="eggNOG" id="KOG1127">
    <property type="taxonomic scope" value="Eukaryota"/>
</dbReference>
<dbReference type="InterPro" id="IPR039226">
    <property type="entry name" value="Ski3/TTC37"/>
</dbReference>
<dbReference type="PANTHER" id="PTHR15704:SF7">
    <property type="entry name" value="SUPERKILLER COMPLEX PROTEIN 3"/>
    <property type="match status" value="1"/>
</dbReference>
<evidence type="ECO:0000313" key="5">
    <source>
        <dbReference type="EnsemblMetazoa" id="PHUM210110-PA"/>
    </source>
</evidence>
<evidence type="ECO:0008006" key="7">
    <source>
        <dbReference type="Google" id="ProtNLM"/>
    </source>
</evidence>
<dbReference type="SMART" id="SM00028">
    <property type="entry name" value="TPR"/>
    <property type="match status" value="10"/>
</dbReference>
<dbReference type="OMA" id="CQWELDP"/>
<evidence type="ECO:0000313" key="6">
    <source>
        <dbReference type="Proteomes" id="UP000009046"/>
    </source>
</evidence>
<reference evidence="4" key="2">
    <citation type="submission" date="2007-04" db="EMBL/GenBank/DDBJ databases">
        <title>The genome of the human body louse.</title>
        <authorList>
            <consortium name="The Human Body Louse Genome Consortium"/>
            <person name="Kirkness E."/>
            <person name="Walenz B."/>
            <person name="Hass B."/>
            <person name="Bruggner R."/>
            <person name="Strausberg R."/>
        </authorList>
    </citation>
    <scope>NUCLEOTIDE SEQUENCE</scope>
    <source>
        <strain evidence="4">USDA</strain>
    </source>
</reference>
<dbReference type="GO" id="GO:0055087">
    <property type="term" value="C:Ski complex"/>
    <property type="evidence" value="ECO:0007669"/>
    <property type="project" value="InterPro"/>
</dbReference>
<dbReference type="OrthoDB" id="421075at2759"/>
<dbReference type="FunCoup" id="E0VHH7">
    <property type="interactions" value="847"/>
</dbReference>
<protein>
    <recommendedName>
        <fullName evidence="7">Tetratricopeptide repeat protein 37</fullName>
    </recommendedName>
</protein>
<dbReference type="GeneID" id="8237376"/>
<dbReference type="RefSeq" id="XP_002425571.1">
    <property type="nucleotide sequence ID" value="XM_002425526.1"/>
</dbReference>